<sequence>MKAIISEKYGSPEVLKLAEIDKPVPGDDQVLVKIHAASINVGNLVLLKGEPFLARFAFGLFKPNYLIPGGDMAGVVEAAGKKVKQFRPGDKVFGDLSGSGWGSFAEYAAVPEGSLALMPAGISFTEAAAVPMAAATALQSLRDKGKIKKGQKVMIYGASGGVGTFAVQIAKSFEAEVTGVCSTGNIDILQSLGADRCIDYKKTDFTVLNDQYDLILGVNGSNSIRTYRRSLRPDGQFVHVGGSGKQMFQALMMGPWVSLTGRQKVGSFLQRHNQKDLIFLADLIEEGKVRPIIDRIYSLEDVPEAFRYFAEGHARGKVVISMSHSSSA</sequence>
<dbReference type="Pfam" id="PF13602">
    <property type="entry name" value="ADH_zinc_N_2"/>
    <property type="match status" value="1"/>
</dbReference>
<dbReference type="AlphaFoldDB" id="A0A5D4SHT7"/>
<dbReference type="Proteomes" id="UP000323732">
    <property type="component" value="Unassembled WGS sequence"/>
</dbReference>
<dbReference type="Pfam" id="PF08240">
    <property type="entry name" value="ADH_N"/>
    <property type="match status" value="1"/>
</dbReference>
<dbReference type="InterPro" id="IPR020843">
    <property type="entry name" value="ER"/>
</dbReference>
<dbReference type="CDD" id="cd08267">
    <property type="entry name" value="MDR1"/>
    <property type="match status" value="1"/>
</dbReference>
<proteinExistence type="predicted"/>
<name>A0A5D4SHT7_9BACI</name>
<evidence type="ECO:0000259" key="1">
    <source>
        <dbReference type="SMART" id="SM00829"/>
    </source>
</evidence>
<dbReference type="RefSeq" id="WP_148950617.1">
    <property type="nucleotide sequence ID" value="NZ_VTES01000005.1"/>
</dbReference>
<dbReference type="InterPro" id="IPR011032">
    <property type="entry name" value="GroES-like_sf"/>
</dbReference>
<dbReference type="GO" id="GO:0016491">
    <property type="term" value="F:oxidoreductase activity"/>
    <property type="evidence" value="ECO:0007669"/>
    <property type="project" value="InterPro"/>
</dbReference>
<reference evidence="2 3" key="1">
    <citation type="submission" date="2019-08" db="EMBL/GenBank/DDBJ databases">
        <title>Bacillus genomes from the desert of Cuatro Cienegas, Coahuila.</title>
        <authorList>
            <person name="Olmedo-Alvarez G."/>
        </authorList>
    </citation>
    <scope>NUCLEOTIDE SEQUENCE [LARGE SCALE GENOMIC DNA]</scope>
    <source>
        <strain evidence="2 3">CH37_1T</strain>
    </source>
</reference>
<dbReference type="PANTHER" id="PTHR44013">
    <property type="entry name" value="ZINC-TYPE ALCOHOL DEHYDROGENASE-LIKE PROTEIN C16A3.02C"/>
    <property type="match status" value="1"/>
</dbReference>
<protein>
    <submittedName>
        <fullName evidence="2">NAD(P)-dependent alcohol dehydrogenase</fullName>
    </submittedName>
</protein>
<dbReference type="InterPro" id="IPR052733">
    <property type="entry name" value="Chloroplast_QOR"/>
</dbReference>
<dbReference type="Gene3D" id="3.90.180.10">
    <property type="entry name" value="Medium-chain alcohol dehydrogenases, catalytic domain"/>
    <property type="match status" value="1"/>
</dbReference>
<gene>
    <name evidence="2" type="ORF">FZD47_19535</name>
</gene>
<comment type="caution">
    <text evidence="2">The sequence shown here is derived from an EMBL/GenBank/DDBJ whole genome shotgun (WGS) entry which is preliminary data.</text>
</comment>
<dbReference type="SMART" id="SM00829">
    <property type="entry name" value="PKS_ER"/>
    <property type="match status" value="1"/>
</dbReference>
<dbReference type="PANTHER" id="PTHR44013:SF1">
    <property type="entry name" value="ZINC-TYPE ALCOHOL DEHYDROGENASE-LIKE PROTEIN C16A3.02C"/>
    <property type="match status" value="1"/>
</dbReference>
<dbReference type="SUPFAM" id="SSF50129">
    <property type="entry name" value="GroES-like"/>
    <property type="match status" value="1"/>
</dbReference>
<dbReference type="SUPFAM" id="SSF51735">
    <property type="entry name" value="NAD(P)-binding Rossmann-fold domains"/>
    <property type="match status" value="1"/>
</dbReference>
<organism evidence="2 3">
    <name type="scientific">Bacillus infantis</name>
    <dbReference type="NCBI Taxonomy" id="324767"/>
    <lineage>
        <taxon>Bacteria</taxon>
        <taxon>Bacillati</taxon>
        <taxon>Bacillota</taxon>
        <taxon>Bacilli</taxon>
        <taxon>Bacillales</taxon>
        <taxon>Bacillaceae</taxon>
        <taxon>Bacillus</taxon>
    </lineage>
</organism>
<dbReference type="Gene3D" id="3.40.50.720">
    <property type="entry name" value="NAD(P)-binding Rossmann-like Domain"/>
    <property type="match status" value="1"/>
</dbReference>
<dbReference type="InterPro" id="IPR036291">
    <property type="entry name" value="NAD(P)-bd_dom_sf"/>
</dbReference>
<evidence type="ECO:0000313" key="2">
    <source>
        <dbReference type="EMBL" id="TYS62261.1"/>
    </source>
</evidence>
<dbReference type="InterPro" id="IPR013154">
    <property type="entry name" value="ADH-like_N"/>
</dbReference>
<dbReference type="EMBL" id="VTES01000005">
    <property type="protein sequence ID" value="TYS62261.1"/>
    <property type="molecule type" value="Genomic_DNA"/>
</dbReference>
<accession>A0A5D4SHT7</accession>
<feature type="domain" description="Enoyl reductase (ER)" evidence="1">
    <location>
        <begin position="10"/>
        <end position="320"/>
    </location>
</feature>
<evidence type="ECO:0000313" key="3">
    <source>
        <dbReference type="Proteomes" id="UP000323732"/>
    </source>
</evidence>